<sequence>MNQNQIQKSYKGFERQTRIEMEKKKTKGFPNSSSSSYKKWKIVDLGRSDGGEGLGFGMGTVERD</sequence>
<evidence type="ECO:0000313" key="2">
    <source>
        <dbReference type="EMBL" id="MCI07964.1"/>
    </source>
</evidence>
<dbReference type="Proteomes" id="UP000265520">
    <property type="component" value="Unassembled WGS sequence"/>
</dbReference>
<dbReference type="AlphaFoldDB" id="A0A392P851"/>
<reference evidence="2 3" key="1">
    <citation type="journal article" date="2018" name="Front. Plant Sci.">
        <title>Red Clover (Trifolium pratense) and Zigzag Clover (T. medium) - A Picture of Genomic Similarities and Differences.</title>
        <authorList>
            <person name="Dluhosova J."/>
            <person name="Istvanek J."/>
            <person name="Nedelnik J."/>
            <person name="Repkova J."/>
        </authorList>
    </citation>
    <scope>NUCLEOTIDE SEQUENCE [LARGE SCALE GENOMIC DNA]</scope>
    <source>
        <strain evidence="3">cv. 10/8</strain>
        <tissue evidence="2">Leaf</tissue>
    </source>
</reference>
<keyword evidence="3" id="KW-1185">Reference proteome</keyword>
<evidence type="ECO:0000256" key="1">
    <source>
        <dbReference type="SAM" id="MobiDB-lite"/>
    </source>
</evidence>
<dbReference type="EMBL" id="LXQA010067277">
    <property type="protein sequence ID" value="MCI07964.1"/>
    <property type="molecule type" value="Genomic_DNA"/>
</dbReference>
<feature type="region of interest" description="Disordered" evidence="1">
    <location>
        <begin position="1"/>
        <end position="36"/>
    </location>
</feature>
<organism evidence="2 3">
    <name type="scientific">Trifolium medium</name>
    <dbReference type="NCBI Taxonomy" id="97028"/>
    <lineage>
        <taxon>Eukaryota</taxon>
        <taxon>Viridiplantae</taxon>
        <taxon>Streptophyta</taxon>
        <taxon>Embryophyta</taxon>
        <taxon>Tracheophyta</taxon>
        <taxon>Spermatophyta</taxon>
        <taxon>Magnoliopsida</taxon>
        <taxon>eudicotyledons</taxon>
        <taxon>Gunneridae</taxon>
        <taxon>Pentapetalae</taxon>
        <taxon>rosids</taxon>
        <taxon>fabids</taxon>
        <taxon>Fabales</taxon>
        <taxon>Fabaceae</taxon>
        <taxon>Papilionoideae</taxon>
        <taxon>50 kb inversion clade</taxon>
        <taxon>NPAAA clade</taxon>
        <taxon>Hologalegina</taxon>
        <taxon>IRL clade</taxon>
        <taxon>Trifolieae</taxon>
        <taxon>Trifolium</taxon>
    </lineage>
</organism>
<name>A0A392P851_9FABA</name>
<evidence type="ECO:0000313" key="3">
    <source>
        <dbReference type="Proteomes" id="UP000265520"/>
    </source>
</evidence>
<accession>A0A392P851</accession>
<protein>
    <submittedName>
        <fullName evidence="2">Uncharacterized protein</fullName>
    </submittedName>
</protein>
<feature type="compositionally biased region" description="Basic and acidic residues" evidence="1">
    <location>
        <begin position="11"/>
        <end position="23"/>
    </location>
</feature>
<comment type="caution">
    <text evidence="2">The sequence shown here is derived from an EMBL/GenBank/DDBJ whole genome shotgun (WGS) entry which is preliminary data.</text>
</comment>
<proteinExistence type="predicted"/>